<feature type="domain" description="CHAT" evidence="3">
    <location>
        <begin position="851"/>
        <end position="1209"/>
    </location>
</feature>
<evidence type="ECO:0000313" key="4">
    <source>
        <dbReference type="EMBL" id="NEU74237.1"/>
    </source>
</evidence>
<feature type="repeat" description="TPR" evidence="1">
    <location>
        <begin position="193"/>
        <end position="226"/>
    </location>
</feature>
<dbReference type="InterPro" id="IPR011990">
    <property type="entry name" value="TPR-like_helical_dom_sf"/>
</dbReference>
<protein>
    <submittedName>
        <fullName evidence="4">Tetratricopeptide repeat protein</fullName>
    </submittedName>
</protein>
<dbReference type="Pfam" id="PF13176">
    <property type="entry name" value="TPR_7"/>
    <property type="match status" value="1"/>
</dbReference>
<keyword evidence="5" id="KW-1185">Reference proteome</keyword>
<dbReference type="SMART" id="SM00028">
    <property type="entry name" value="TPR"/>
    <property type="match status" value="14"/>
</dbReference>
<name>A0A846H9I1_9CYAN</name>
<feature type="compositionally biased region" description="Basic and acidic residues" evidence="2">
    <location>
        <begin position="910"/>
        <end position="924"/>
    </location>
</feature>
<accession>A0A846H9I1</accession>
<sequence>MLSHPMVVTASIPSAIAQQVPNNSPEYVKAKQLQDEADKLLLQGTGESKLQAIALYSQALLIWRKIGDRNSEATTLLSIGTLYYTLSQNQKALEYYNQALVIRRELKDRFGEAVMLSSLAGAYSNLGDKQKALQYYNQAVSLFQAEKKLDFAAIALIGTGGVYFSLGETQKAISAYNQALEIQRTTKDTAAQARTLNAIALVYTTLGESQKALPILNQALEIQRSRKDINGQAETYNRIGLLYLSLGENQQALDSLNQALKLQQQAQFNLTGSALVFNLSQQAQIIIGIAATYRSLGDYPKAISYFNSARILLQKAGNRYGEAEVFAQVSLLYDELGDKQKALESLNQALVLQRANSDKARVAFTLGSIGDIYQSFGDYQKALDTYNQALTLQRQVQDRSGEGKSLKSIAQVYSYLGDYQLSTDTYAQALEIFKKIGDRSSEAQILDNIGTVYRIAEDYPKSLEYYNQALKLWREQKDVFKEFATLSGVIRVYESLKDYPKALEAANQGLLLSKEKQSSFGEASAYAFIGRVYLASGNYQKAIDVSQDAASRFAKIGIPIAEANVFGNIGKAYNSLKQPDKAINSYNTELKLRQKLGDRTGIADTLYYIAVTERDRNNFQLSRTKIESAIAIVEDIRTKVNNQELRSSYFASIQKYYQFYIDLLMRLHKQQPSQGYNAIAMQVSERARARSLVELLNEANADIRQGVDPKLLELERNLHTKLDATEKRQIELSSKQNTETLQKEIVTLLEQYQQVKAQIRATSPRYAALTQPQPLTLAQQQQLLDNDTLLLEYSLGEERSYLWAVSKTSITSYELPKRAEIEVTAKQFYQSLKKPRRMSVVSNPNSPTDVEVATKLSQMLLQPVAKELGKRLLIVSDGALQYLPFGALPNPKNLTPQPPSLRSRSVSKRGKGESNSRLRGEKGESNSPPLAGEGQGERSLTPLLLEHEIVNLPSISTLFFLRKEVNNRQRAPKAIAILADPVFSSDDPRLKLPQKKQAVDKSNVNNLDLARSARDADVSFSRLPFTRSEAERILALVPDALRKEAFDFTASRAIATSPELSQYRIVHFATHGILNSTQPELSGVVLSLFDNKGVPQNGFLRLHDIFNLNLPAELIVLSACETGLGKEVKGEGLVGLTRGFMYAGSPRVVVSLWSVDDEATSELMTKFYQKMLQDKLKPAAALRQAQIEMLKNENFAAPYYWAAFTLQGEWK</sequence>
<feature type="repeat" description="TPR" evidence="1">
    <location>
        <begin position="443"/>
        <end position="476"/>
    </location>
</feature>
<feature type="repeat" description="TPR" evidence="1">
    <location>
        <begin position="563"/>
        <end position="596"/>
    </location>
</feature>
<dbReference type="EMBL" id="JTCM02000037">
    <property type="protein sequence ID" value="NEU74237.1"/>
    <property type="molecule type" value="Genomic_DNA"/>
</dbReference>
<feature type="compositionally biased region" description="Polar residues" evidence="2">
    <location>
        <begin position="892"/>
        <end position="904"/>
    </location>
</feature>
<dbReference type="Pfam" id="PF13424">
    <property type="entry name" value="TPR_12"/>
    <property type="match status" value="4"/>
</dbReference>
<feature type="repeat" description="TPR" evidence="1">
    <location>
        <begin position="113"/>
        <end position="146"/>
    </location>
</feature>
<feature type="repeat" description="TPR" evidence="1">
    <location>
        <begin position="233"/>
        <end position="266"/>
    </location>
</feature>
<feature type="repeat" description="TPR" evidence="1">
    <location>
        <begin position="363"/>
        <end position="396"/>
    </location>
</feature>
<dbReference type="PROSITE" id="PS50293">
    <property type="entry name" value="TPR_REGION"/>
    <property type="match status" value="1"/>
</dbReference>
<feature type="repeat" description="TPR" evidence="1">
    <location>
        <begin position="323"/>
        <end position="356"/>
    </location>
</feature>
<proteinExistence type="predicted"/>
<dbReference type="SUPFAM" id="SSF48452">
    <property type="entry name" value="TPR-like"/>
    <property type="match status" value="3"/>
</dbReference>
<dbReference type="PANTHER" id="PTHR10098">
    <property type="entry name" value="RAPSYN-RELATED"/>
    <property type="match status" value="1"/>
</dbReference>
<dbReference type="PANTHER" id="PTHR10098:SF108">
    <property type="entry name" value="TETRATRICOPEPTIDE REPEAT PROTEIN 28"/>
    <property type="match status" value="1"/>
</dbReference>
<feature type="region of interest" description="Disordered" evidence="2">
    <location>
        <begin position="887"/>
        <end position="936"/>
    </location>
</feature>
<dbReference type="Gene3D" id="1.25.40.10">
    <property type="entry name" value="Tetratricopeptide repeat domain"/>
    <property type="match status" value="4"/>
</dbReference>
<dbReference type="Pfam" id="PF12770">
    <property type="entry name" value="CHAT"/>
    <property type="match status" value="1"/>
</dbReference>
<organism evidence="4 5">
    <name type="scientific">Hassallia byssoidea VB512170</name>
    <dbReference type="NCBI Taxonomy" id="1304833"/>
    <lineage>
        <taxon>Bacteria</taxon>
        <taxon>Bacillati</taxon>
        <taxon>Cyanobacteriota</taxon>
        <taxon>Cyanophyceae</taxon>
        <taxon>Nostocales</taxon>
        <taxon>Tolypothrichaceae</taxon>
        <taxon>Hassallia</taxon>
    </lineage>
</organism>
<reference evidence="4 5" key="1">
    <citation type="journal article" date="2015" name="Genome Announc.">
        <title>Draft Genome Sequence of Cyanobacterium Hassallia byssoidea Strain VB512170, Isolated from Monuments in India.</title>
        <authorList>
            <person name="Singh D."/>
            <person name="Chandrababunaidu M.M."/>
            <person name="Panda A."/>
            <person name="Sen D."/>
            <person name="Bhattacharyya S."/>
            <person name="Adhikary S.P."/>
            <person name="Tripathy S."/>
        </authorList>
    </citation>
    <scope>NUCLEOTIDE SEQUENCE [LARGE SCALE GENOMIC DNA]</scope>
    <source>
        <strain evidence="4 5">VB512170</strain>
    </source>
</reference>
<dbReference type="Proteomes" id="UP000031549">
    <property type="component" value="Unassembled WGS sequence"/>
</dbReference>
<evidence type="ECO:0000259" key="3">
    <source>
        <dbReference type="Pfam" id="PF12770"/>
    </source>
</evidence>
<dbReference type="Pfam" id="PF13181">
    <property type="entry name" value="TPR_8"/>
    <property type="match status" value="3"/>
</dbReference>
<feature type="repeat" description="TPR" evidence="1">
    <location>
        <begin position="153"/>
        <end position="186"/>
    </location>
</feature>
<dbReference type="PROSITE" id="PS50005">
    <property type="entry name" value="TPR"/>
    <property type="match status" value="9"/>
</dbReference>
<dbReference type="InterPro" id="IPR024983">
    <property type="entry name" value="CHAT_dom"/>
</dbReference>
<gene>
    <name evidence="4" type="ORF">PI95_017135</name>
</gene>
<dbReference type="AlphaFoldDB" id="A0A846H9I1"/>
<evidence type="ECO:0000313" key="5">
    <source>
        <dbReference type="Proteomes" id="UP000031549"/>
    </source>
</evidence>
<evidence type="ECO:0000256" key="2">
    <source>
        <dbReference type="SAM" id="MobiDB-lite"/>
    </source>
</evidence>
<evidence type="ECO:0000256" key="1">
    <source>
        <dbReference type="PROSITE-ProRule" id="PRU00339"/>
    </source>
</evidence>
<dbReference type="InterPro" id="IPR019734">
    <property type="entry name" value="TPR_rpt"/>
</dbReference>
<keyword evidence="1" id="KW-0802">TPR repeat</keyword>
<comment type="caution">
    <text evidence="4">The sequence shown here is derived from an EMBL/GenBank/DDBJ whole genome shotgun (WGS) entry which is preliminary data.</text>
</comment>
<feature type="repeat" description="TPR" evidence="1">
    <location>
        <begin position="73"/>
        <end position="106"/>
    </location>
</feature>